<dbReference type="InterPro" id="IPR012533">
    <property type="entry name" value="YcnI-copper_dom"/>
</dbReference>
<feature type="chain" id="PRO_5046951421" evidence="2">
    <location>
        <begin position="21"/>
        <end position="145"/>
    </location>
</feature>
<evidence type="ECO:0000256" key="2">
    <source>
        <dbReference type="SAM" id="SignalP"/>
    </source>
</evidence>
<dbReference type="Proteomes" id="UP001597216">
    <property type="component" value="Unassembled WGS sequence"/>
</dbReference>
<protein>
    <submittedName>
        <fullName evidence="4">DUF1775 domain-containing protein</fullName>
    </submittedName>
</protein>
<name>A0ABW3T1P4_9CAUL</name>
<evidence type="ECO:0000313" key="5">
    <source>
        <dbReference type="Proteomes" id="UP001597216"/>
    </source>
</evidence>
<comment type="caution">
    <text evidence="4">The sequence shown here is derived from an EMBL/GenBank/DDBJ whole genome shotgun (WGS) entry which is preliminary data.</text>
</comment>
<evidence type="ECO:0000313" key="4">
    <source>
        <dbReference type="EMBL" id="MFD1191017.1"/>
    </source>
</evidence>
<organism evidence="4 5">
    <name type="scientific">Phenylobacterium conjunctum</name>
    <dbReference type="NCBI Taxonomy" id="1298959"/>
    <lineage>
        <taxon>Bacteria</taxon>
        <taxon>Pseudomonadati</taxon>
        <taxon>Pseudomonadota</taxon>
        <taxon>Alphaproteobacteria</taxon>
        <taxon>Caulobacterales</taxon>
        <taxon>Caulobacteraceae</taxon>
        <taxon>Phenylobacterium</taxon>
    </lineage>
</organism>
<keyword evidence="5" id="KW-1185">Reference proteome</keyword>
<feature type="region of interest" description="Disordered" evidence="1">
    <location>
        <begin position="123"/>
        <end position="145"/>
    </location>
</feature>
<keyword evidence="2" id="KW-0732">Signal</keyword>
<dbReference type="InterPro" id="IPR038507">
    <property type="entry name" value="YcnI-like_sf"/>
</dbReference>
<evidence type="ECO:0000259" key="3">
    <source>
        <dbReference type="Pfam" id="PF07987"/>
    </source>
</evidence>
<reference evidence="5" key="1">
    <citation type="journal article" date="2019" name="Int. J. Syst. Evol. Microbiol.">
        <title>The Global Catalogue of Microorganisms (GCM) 10K type strain sequencing project: providing services to taxonomists for standard genome sequencing and annotation.</title>
        <authorList>
            <consortium name="The Broad Institute Genomics Platform"/>
            <consortium name="The Broad Institute Genome Sequencing Center for Infectious Disease"/>
            <person name="Wu L."/>
            <person name="Ma J."/>
        </authorList>
    </citation>
    <scope>NUCLEOTIDE SEQUENCE [LARGE SCALE GENOMIC DNA]</scope>
    <source>
        <strain evidence="5">CCUG 55074</strain>
    </source>
</reference>
<dbReference type="RefSeq" id="WP_377353564.1">
    <property type="nucleotide sequence ID" value="NZ_JBHTLQ010000020.1"/>
</dbReference>
<evidence type="ECO:0000256" key="1">
    <source>
        <dbReference type="SAM" id="MobiDB-lite"/>
    </source>
</evidence>
<dbReference type="Pfam" id="PF07987">
    <property type="entry name" value="DUF1775"/>
    <property type="match status" value="1"/>
</dbReference>
<dbReference type="Gene3D" id="2.60.40.2230">
    <property type="entry name" value="Uncharacterised protein YcnI-like PF07987, DUF1775"/>
    <property type="match status" value="1"/>
</dbReference>
<accession>A0ABW3T1P4</accession>
<proteinExistence type="predicted"/>
<feature type="signal peptide" evidence="2">
    <location>
        <begin position="1"/>
        <end position="20"/>
    </location>
</feature>
<dbReference type="EMBL" id="JBHTLQ010000020">
    <property type="protein sequence ID" value="MFD1191017.1"/>
    <property type="molecule type" value="Genomic_DNA"/>
</dbReference>
<gene>
    <name evidence="4" type="ORF">ACFQ27_10535</name>
</gene>
<sequence>MNRFTALALPLALLPVVAHAHVTVSPSESTPGKTETYTFNVPTEGKSPTTAVELEVPPEMTIVSVNGPASGYTLTKSADRIVGIIWSVNIPPGGRQQLALVAKNPTEPSFGVQWKVHQRFADGTSADWVDPPPARPAPRTRILPK</sequence>
<feature type="domain" description="YncI copper-binding" evidence="3">
    <location>
        <begin position="21"/>
        <end position="138"/>
    </location>
</feature>